<dbReference type="Proteomes" id="UP000500892">
    <property type="component" value="Chromosome"/>
</dbReference>
<dbReference type="GeneID" id="66682806"/>
<gene>
    <name evidence="1" type="ORF">R7A2020_12525</name>
</gene>
<name>A0ABX6MRZ4_9HYPH</name>
<accession>A0ABX6MRZ4</accession>
<keyword evidence="2" id="KW-1185">Reference proteome</keyword>
<reference evidence="1 2" key="1">
    <citation type="submission" date="2020-04" db="EMBL/GenBank/DDBJ databases">
        <title>Mesorhizobium japonicum R7A epigenetic regulation of quorum sensing and ICE transfer.</title>
        <authorList>
            <person name="Ramsay J.P."/>
            <person name="Colombi E."/>
            <person name="Perry B.J."/>
            <person name="Staltari A."/>
        </authorList>
    </citation>
    <scope>NUCLEOTIDE SEQUENCE [LARGE SCALE GENOMIC DNA]</scope>
    <source>
        <strain evidence="1 2">R7A</strain>
    </source>
</reference>
<protein>
    <recommendedName>
        <fullName evidence="3">Transposase</fullName>
    </recommendedName>
</protein>
<evidence type="ECO:0008006" key="3">
    <source>
        <dbReference type="Google" id="ProtNLM"/>
    </source>
</evidence>
<evidence type="ECO:0000313" key="2">
    <source>
        <dbReference type="Proteomes" id="UP000500892"/>
    </source>
</evidence>
<dbReference type="RefSeq" id="WP_141245627.1">
    <property type="nucleotide sequence ID" value="NZ_CP033366.1"/>
</dbReference>
<dbReference type="EMBL" id="CP051772">
    <property type="protein sequence ID" value="QJF01688.1"/>
    <property type="molecule type" value="Genomic_DNA"/>
</dbReference>
<organism evidence="1 2">
    <name type="scientific">Mesorhizobium japonicum R7A</name>
    <dbReference type="NCBI Taxonomy" id="935547"/>
    <lineage>
        <taxon>Bacteria</taxon>
        <taxon>Pseudomonadati</taxon>
        <taxon>Pseudomonadota</taxon>
        <taxon>Alphaproteobacteria</taxon>
        <taxon>Hyphomicrobiales</taxon>
        <taxon>Phyllobacteriaceae</taxon>
        <taxon>Mesorhizobium</taxon>
    </lineage>
</organism>
<evidence type="ECO:0000313" key="1">
    <source>
        <dbReference type="EMBL" id="QJF01688.1"/>
    </source>
</evidence>
<proteinExistence type="predicted"/>
<sequence length="72" mass="8177">MVIALSPFLILFLARLYALAAMLRRTTRRLKPASLPAPSVLLFWHCFWSDPLNLWERPRPVAASRDIIASGT</sequence>